<reference evidence="1" key="1">
    <citation type="submission" date="2017-04" db="EMBL/GenBank/DDBJ databases">
        <authorList>
            <person name="Varghese N."/>
            <person name="Submissions S."/>
        </authorList>
    </citation>
    <scope>NUCLEOTIDE SEQUENCE</scope>
    <source>
        <strain evidence="1">WTE2008</strain>
    </source>
</reference>
<sequence length="495" mass="54107">MDKNEVHTSGKFRRPTTRRLVQLYAAMLHNAYLRGFIEGKIYEGKAKALCVPGLNCYSCPGAVGSCPLGSLQNALSSTGHRAGWYVLGILLLFGIVLGRTICGWLCPFGLIQELLHKIPTLKIRKSKVTRVLSRLKYVILAVFVIGLPLYYGLTKDLPYPAFCKFICPAGTAEGAVGHLANPANTSMFGMLGALFTNKWVILLVVFLACVLCYRAFCRFICPLGALYGLFNRFSIVGVKVDADRCTGCGTCVRHCGMDVKQVGDCECIQCGKCMDHCSQGAISLKAGKITLKGNDPAAAGDSVRENKHRKAKLIFRGIALAVLCFALVWFNFLDPSIRKTEQTAATVTVSDAPTGYEEGNQLADFTLTCYDGSEFHLADTRGKVVVINRWATWCTPCIEELPYFNDLYLAHPDDIAMIVIHPSMIVTDPEEYLESFGLAMPCATDGEGDPVKEIIGGTTTLPQTVVLNRKGEVIYNSVSSVTPEELESLYQKASE</sequence>
<evidence type="ECO:0000313" key="1">
    <source>
        <dbReference type="EMBL" id="SMC36118.1"/>
    </source>
</evidence>
<accession>A0AC61PHN2</accession>
<gene>
    <name evidence="1" type="ORF">SAMN06297397_0256</name>
</gene>
<name>A0AC61PHN2_9FIRM</name>
<evidence type="ECO:0000313" key="2">
    <source>
        <dbReference type="Proteomes" id="UP000192328"/>
    </source>
</evidence>
<dbReference type="EMBL" id="FWXZ01000001">
    <property type="protein sequence ID" value="SMC36118.1"/>
    <property type="molecule type" value="Genomic_DNA"/>
</dbReference>
<organism evidence="1 2">
    <name type="scientific">Aristaeella lactis</name>
    <dbReference type="NCBI Taxonomy" id="3046383"/>
    <lineage>
        <taxon>Bacteria</taxon>
        <taxon>Bacillati</taxon>
        <taxon>Bacillota</taxon>
        <taxon>Clostridia</taxon>
        <taxon>Eubacteriales</taxon>
        <taxon>Aristaeellaceae</taxon>
        <taxon>Aristaeella</taxon>
    </lineage>
</organism>
<dbReference type="Proteomes" id="UP000192328">
    <property type="component" value="Unassembled WGS sequence"/>
</dbReference>
<comment type="caution">
    <text evidence="1">The sequence shown here is derived from an EMBL/GenBank/DDBJ whole genome shotgun (WGS) entry which is preliminary data.</text>
</comment>
<keyword evidence="2" id="KW-1185">Reference proteome</keyword>
<proteinExistence type="predicted"/>
<protein>
    <submittedName>
        <fullName evidence="1">4Fe-4S binding domain-containing protein</fullName>
    </submittedName>
</protein>